<sequence>MFSPWISSLKLILIPLFWRGIYTKNPLLALNDPVTTVFRSAVLKGDNLVEKVEILKPINLELACTCDGNPNKLPNVTGFWRKDGIEIANSRLTVLLENEQYNLKKVFSIHGDSLGNYSCVFNGADKESKFDFYLTAPEMGNMKEKPIVAYVGDSVVMACKIKLPPKTWIWYKENGTEQELINSTTDPLRYKIFVDRNTTKLTVTNLTEVDSGVYICSAIYNIKTSVSHLEVRVISFMEPLKPFIAIVAEVIILVFLILLYERWGSQKSSSSPTGNMMHVDQMHKLTQDDNGIDESSTRKRKI</sequence>
<feature type="signal peptide" evidence="2">
    <location>
        <begin position="1"/>
        <end position="23"/>
    </location>
</feature>
<reference evidence="4" key="2">
    <citation type="submission" date="2020-02" db="EMBL/GenBank/DDBJ databases">
        <title>Esox lucius (northern pike) genome, fEsoLuc1, primary haplotype.</title>
        <authorList>
            <person name="Myers G."/>
            <person name="Karagic N."/>
            <person name="Meyer A."/>
            <person name="Pippel M."/>
            <person name="Reichard M."/>
            <person name="Winkler S."/>
            <person name="Tracey A."/>
            <person name="Sims Y."/>
            <person name="Howe K."/>
            <person name="Rhie A."/>
            <person name="Formenti G."/>
            <person name="Durbin R."/>
            <person name="Fedrigo O."/>
            <person name="Jarvis E.D."/>
        </authorList>
    </citation>
    <scope>NUCLEOTIDE SEQUENCE [LARGE SCALE GENOMIC DNA]</scope>
</reference>
<dbReference type="PANTHER" id="PTHR46013:SF7">
    <property type="entry name" value="IG-LIKE DOMAIN-CONTAINING PROTEIN"/>
    <property type="match status" value="1"/>
</dbReference>
<evidence type="ECO:0000256" key="2">
    <source>
        <dbReference type="SAM" id="SignalP"/>
    </source>
</evidence>
<feature type="domain" description="Ig-like" evidence="3">
    <location>
        <begin position="137"/>
        <end position="227"/>
    </location>
</feature>
<dbReference type="InterPro" id="IPR007110">
    <property type="entry name" value="Ig-like_dom"/>
</dbReference>
<dbReference type="RefSeq" id="XP_010875497.1">
    <property type="nucleotide sequence ID" value="XM_010877195.5"/>
</dbReference>
<dbReference type="Proteomes" id="UP000265140">
    <property type="component" value="Chromosome 13"/>
</dbReference>
<dbReference type="InterPro" id="IPR003599">
    <property type="entry name" value="Ig_sub"/>
</dbReference>
<organism evidence="4 5">
    <name type="scientific">Esox lucius</name>
    <name type="common">Northern pike</name>
    <dbReference type="NCBI Taxonomy" id="8010"/>
    <lineage>
        <taxon>Eukaryota</taxon>
        <taxon>Metazoa</taxon>
        <taxon>Chordata</taxon>
        <taxon>Craniata</taxon>
        <taxon>Vertebrata</taxon>
        <taxon>Euteleostomi</taxon>
        <taxon>Actinopterygii</taxon>
        <taxon>Neopterygii</taxon>
        <taxon>Teleostei</taxon>
        <taxon>Protacanthopterygii</taxon>
        <taxon>Esociformes</taxon>
        <taxon>Esocidae</taxon>
        <taxon>Esox</taxon>
    </lineage>
</organism>
<keyword evidence="1" id="KW-1133">Transmembrane helix</keyword>
<dbReference type="CTD" id="133418"/>
<keyword evidence="1" id="KW-0812">Transmembrane</keyword>
<dbReference type="Pfam" id="PF13927">
    <property type="entry name" value="Ig_3"/>
    <property type="match status" value="1"/>
</dbReference>
<dbReference type="SUPFAM" id="SSF48726">
    <property type="entry name" value="Immunoglobulin"/>
    <property type="match status" value="2"/>
</dbReference>
<gene>
    <name evidence="4" type="primary">EMB</name>
</gene>
<accession>A0A3P8YDI9</accession>
<dbReference type="Gene3D" id="2.60.40.10">
    <property type="entry name" value="Immunoglobulins"/>
    <property type="match status" value="2"/>
</dbReference>
<evidence type="ECO:0000313" key="5">
    <source>
        <dbReference type="Proteomes" id="UP000265140"/>
    </source>
</evidence>
<dbReference type="InterPro" id="IPR036179">
    <property type="entry name" value="Ig-like_dom_sf"/>
</dbReference>
<dbReference type="PANTHER" id="PTHR46013">
    <property type="entry name" value="VASCULAR CELL ADHESION MOLECULE 1"/>
    <property type="match status" value="1"/>
</dbReference>
<evidence type="ECO:0000259" key="3">
    <source>
        <dbReference type="PROSITE" id="PS50835"/>
    </source>
</evidence>
<protein>
    <recommendedName>
        <fullName evidence="3">Ig-like domain-containing protein</fullName>
    </recommendedName>
</protein>
<dbReference type="PROSITE" id="PS50835">
    <property type="entry name" value="IG_LIKE"/>
    <property type="match status" value="2"/>
</dbReference>
<proteinExistence type="predicted"/>
<feature type="transmembrane region" description="Helical" evidence="1">
    <location>
        <begin position="242"/>
        <end position="260"/>
    </location>
</feature>
<evidence type="ECO:0000313" key="4">
    <source>
        <dbReference type="Ensembl" id="ENSELUP00000014652.3"/>
    </source>
</evidence>
<dbReference type="Ensembl" id="ENSELUT00000023519.3">
    <property type="protein sequence ID" value="ENSELUP00000014652.3"/>
    <property type="gene ID" value="ENSELUG00000014673.3"/>
</dbReference>
<dbReference type="Bgee" id="ENSELUG00000014673">
    <property type="expression patterns" value="Expressed in brain and 13 other cell types or tissues"/>
</dbReference>
<dbReference type="AlphaFoldDB" id="A0A3P8YDI9"/>
<feature type="domain" description="Ig-like" evidence="3">
    <location>
        <begin position="33"/>
        <end position="131"/>
    </location>
</feature>
<keyword evidence="1" id="KW-0472">Membrane</keyword>
<dbReference type="InParanoid" id="A0A3P8YDI9"/>
<dbReference type="OrthoDB" id="9932757at2759"/>
<dbReference type="OMA" id="KGSYWCH"/>
<dbReference type="InterPro" id="IPR013783">
    <property type="entry name" value="Ig-like_fold"/>
</dbReference>
<reference evidence="5" key="1">
    <citation type="journal article" date="2014" name="PLoS ONE">
        <title>The genome and linkage map of the northern pike (Esox lucius): conserved synteny revealed between the salmonid sister group and the Neoteleostei.</title>
        <authorList>
            <person name="Rondeau E.B."/>
            <person name="Minkley D.R."/>
            <person name="Leong J.S."/>
            <person name="Messmer A.M."/>
            <person name="Jantzen J.R."/>
            <person name="von Schalburg K.R."/>
            <person name="Lemon C."/>
            <person name="Bird N.H."/>
            <person name="Koop B.F."/>
        </authorList>
    </citation>
    <scope>NUCLEOTIDE SEQUENCE</scope>
</reference>
<dbReference type="SMART" id="SM00409">
    <property type="entry name" value="IG"/>
    <property type="match status" value="1"/>
</dbReference>
<name>A0A3P8YDI9_ESOLU</name>
<reference evidence="4" key="3">
    <citation type="submission" date="2025-08" db="UniProtKB">
        <authorList>
            <consortium name="Ensembl"/>
        </authorList>
    </citation>
    <scope>IDENTIFICATION</scope>
</reference>
<evidence type="ECO:0000256" key="1">
    <source>
        <dbReference type="SAM" id="Phobius"/>
    </source>
</evidence>
<reference evidence="4" key="4">
    <citation type="submission" date="2025-09" db="UniProtKB">
        <authorList>
            <consortium name="Ensembl"/>
        </authorList>
    </citation>
    <scope>IDENTIFICATION</scope>
</reference>
<dbReference type="GeneTree" id="ENSGT00940000158944"/>
<dbReference type="GeneID" id="105014686"/>
<keyword evidence="2" id="KW-0732">Signal</keyword>
<feature type="chain" id="PRO_5044315156" description="Ig-like domain-containing protein" evidence="2">
    <location>
        <begin position="24"/>
        <end position="302"/>
    </location>
</feature>
<keyword evidence="5" id="KW-1185">Reference proteome</keyword>